<feature type="compositionally biased region" description="Pro residues" evidence="1">
    <location>
        <begin position="324"/>
        <end position="338"/>
    </location>
</feature>
<evidence type="ECO:0000313" key="2">
    <source>
        <dbReference type="EMBL" id="QRD01071.1"/>
    </source>
</evidence>
<dbReference type="OMA" id="TIYDSWH"/>
<protein>
    <submittedName>
        <fullName evidence="2">Uncharacterized protein</fullName>
    </submittedName>
</protein>
<reference evidence="3" key="1">
    <citation type="journal article" date="2021" name="BMC Genomics">
        <title>Chromosome-level genome assembly and manually-curated proteome of model necrotroph Parastagonospora nodorum Sn15 reveals a genome-wide trove of candidate effector homologs, and redundancy of virulence-related functions within an accessory chromosome.</title>
        <authorList>
            <person name="Bertazzoni S."/>
            <person name="Jones D.A.B."/>
            <person name="Phan H.T."/>
            <person name="Tan K.-C."/>
            <person name="Hane J.K."/>
        </authorList>
    </citation>
    <scope>NUCLEOTIDE SEQUENCE [LARGE SCALE GENOMIC DNA]</scope>
    <source>
        <strain evidence="3">SN15 / ATCC MYA-4574 / FGSC 10173)</strain>
    </source>
</reference>
<evidence type="ECO:0000313" key="3">
    <source>
        <dbReference type="Proteomes" id="UP000663193"/>
    </source>
</evidence>
<accession>A0A7U2I2M9</accession>
<feature type="region of interest" description="Disordered" evidence="1">
    <location>
        <begin position="387"/>
        <end position="414"/>
    </location>
</feature>
<feature type="compositionally biased region" description="Low complexity" evidence="1">
    <location>
        <begin position="25"/>
        <end position="36"/>
    </location>
</feature>
<gene>
    <name evidence="2" type="ORF">JI435_153270</name>
</gene>
<dbReference type="AlphaFoldDB" id="A0A7U2I2M9"/>
<sequence>MPSSRHPSLRRKISTMSIFGRSRSRSPPADSSSSPRPMTPVSTNASVPRSDRRHTSGGLRSLFYKHRTREPEFDIVSPSSLALSKPVHPRISRLTKAFADSMSANQLSNFLTWMLYYELVELPEDPDVWYNLADAVQMHGWIGLGEFLSNSSTSMDTSYGFDLVVLDSICDRLQLQRSTVHGFLIQFADPDKMSFSQIATLVNTATVEEKTEIHILEAVQSKLLEYAKLALRIKPRQGTIYDSWHAVVMKRIDALLRLVIKPRIAHLFSGAPLITASTSGQVPQSVKDGIKLNYLYEVMQQKRPVPLRRYGILYPAREPESDPATPPSSPPDAHPAPTPEADAEQFINHSFQLMIDNRDLRAKVAILQEEVKTLQASNYKMARKLASAEYPPSSHSPALDESISPTPPSDPTHLQLPIPRARPRSLSHATAEKLAAQLAPKTPTHTRHRSEALVWKYPGVFDALDTPPTPPLRLSDPATGELLLPSPGRSRRSGMVFSQAQMELVGSMSAGVEQEDGGDGYRVGRLKPTLGRWDLDE</sequence>
<dbReference type="VEuPathDB" id="FungiDB:JI435_153270"/>
<dbReference type="OrthoDB" id="3792038at2759"/>
<organism evidence="2 3">
    <name type="scientific">Phaeosphaeria nodorum (strain SN15 / ATCC MYA-4574 / FGSC 10173)</name>
    <name type="common">Glume blotch fungus</name>
    <name type="synonym">Parastagonospora nodorum</name>
    <dbReference type="NCBI Taxonomy" id="321614"/>
    <lineage>
        <taxon>Eukaryota</taxon>
        <taxon>Fungi</taxon>
        <taxon>Dikarya</taxon>
        <taxon>Ascomycota</taxon>
        <taxon>Pezizomycotina</taxon>
        <taxon>Dothideomycetes</taxon>
        <taxon>Pleosporomycetidae</taxon>
        <taxon>Pleosporales</taxon>
        <taxon>Pleosporineae</taxon>
        <taxon>Phaeosphaeriaceae</taxon>
        <taxon>Parastagonospora</taxon>
    </lineage>
</organism>
<feature type="region of interest" description="Disordered" evidence="1">
    <location>
        <begin position="1"/>
        <end position="61"/>
    </location>
</feature>
<evidence type="ECO:0000256" key="1">
    <source>
        <dbReference type="SAM" id="MobiDB-lite"/>
    </source>
</evidence>
<dbReference type="EMBL" id="CP069033">
    <property type="protein sequence ID" value="QRD01071.1"/>
    <property type="molecule type" value="Genomic_DNA"/>
</dbReference>
<dbReference type="Proteomes" id="UP000663193">
    <property type="component" value="Chromosome 11"/>
</dbReference>
<feature type="region of interest" description="Disordered" evidence="1">
    <location>
        <begin position="317"/>
        <end position="340"/>
    </location>
</feature>
<keyword evidence="3" id="KW-1185">Reference proteome</keyword>
<proteinExistence type="predicted"/>
<name>A0A7U2I2M9_PHANO</name>